<dbReference type="InterPro" id="IPR044846">
    <property type="entry name" value="GH10"/>
</dbReference>
<dbReference type="Gene3D" id="2.60.120.260">
    <property type="entry name" value="Galactose-binding domain-like"/>
    <property type="match status" value="1"/>
</dbReference>
<evidence type="ECO:0000256" key="5">
    <source>
        <dbReference type="ARBA" id="ARBA00023277"/>
    </source>
</evidence>
<dbReference type="InterPro" id="IPR017853">
    <property type="entry name" value="GH"/>
</dbReference>
<evidence type="ECO:0000256" key="3">
    <source>
        <dbReference type="ARBA" id="ARBA00022737"/>
    </source>
</evidence>
<dbReference type="FunFam" id="3.20.20.80:FF:000104">
    <property type="entry name" value="Endo-1,4-beta-xylanase A"/>
    <property type="match status" value="1"/>
</dbReference>
<evidence type="ECO:0000256" key="1">
    <source>
        <dbReference type="ARBA" id="ARBA00007495"/>
    </source>
</evidence>
<dbReference type="EMBL" id="JBBPBK010000014">
    <property type="protein sequence ID" value="KAK9270909.1"/>
    <property type="molecule type" value="Genomic_DNA"/>
</dbReference>
<protein>
    <recommendedName>
        <fullName evidence="9">GH10 domain-containing protein</fullName>
    </recommendedName>
</protein>
<evidence type="ECO:0000313" key="11">
    <source>
        <dbReference type="Proteomes" id="UP001415857"/>
    </source>
</evidence>
<dbReference type="InterPro" id="IPR031158">
    <property type="entry name" value="GH10_AS"/>
</dbReference>
<dbReference type="GO" id="GO:0031176">
    <property type="term" value="F:endo-1,4-beta-xylanase activity"/>
    <property type="evidence" value="ECO:0007669"/>
    <property type="project" value="UniProtKB-ARBA"/>
</dbReference>
<reference evidence="10 11" key="1">
    <citation type="journal article" date="2024" name="Plant J.">
        <title>Genome sequences and population genomics reveal climatic adaptation and genomic divergence between two closely related sweetgum species.</title>
        <authorList>
            <person name="Xu W.Q."/>
            <person name="Ren C.Q."/>
            <person name="Zhang X.Y."/>
            <person name="Comes H.P."/>
            <person name="Liu X.H."/>
            <person name="Li Y.G."/>
            <person name="Kettle C.J."/>
            <person name="Jalonen R."/>
            <person name="Gaisberger H."/>
            <person name="Ma Y.Z."/>
            <person name="Qiu Y.X."/>
        </authorList>
    </citation>
    <scope>NUCLEOTIDE SEQUENCE [LARGE SCALE GENOMIC DNA]</scope>
    <source>
        <strain evidence="10">Hangzhou</strain>
    </source>
</reference>
<evidence type="ECO:0000256" key="2">
    <source>
        <dbReference type="ARBA" id="ARBA00022651"/>
    </source>
</evidence>
<keyword evidence="2" id="KW-0858">Xylan degradation</keyword>
<dbReference type="Proteomes" id="UP001415857">
    <property type="component" value="Unassembled WGS sequence"/>
</dbReference>
<keyword evidence="7" id="KW-0624">Polysaccharide degradation</keyword>
<dbReference type="PANTHER" id="PTHR31490">
    <property type="entry name" value="GLYCOSYL HYDROLASE"/>
    <property type="match status" value="1"/>
</dbReference>
<comment type="caution">
    <text evidence="10">The sequence shown here is derived from an EMBL/GenBank/DDBJ whole genome shotgun (WGS) entry which is preliminary data.</text>
</comment>
<dbReference type="PANTHER" id="PTHR31490:SF1">
    <property type="entry name" value="ENDO-1,4-BETA-XYLANASE 1"/>
    <property type="match status" value="1"/>
</dbReference>
<evidence type="ECO:0000313" key="10">
    <source>
        <dbReference type="EMBL" id="KAK9270909.1"/>
    </source>
</evidence>
<dbReference type="GO" id="GO:0045493">
    <property type="term" value="P:xylan catabolic process"/>
    <property type="evidence" value="ECO:0007669"/>
    <property type="project" value="UniProtKB-KW"/>
</dbReference>
<name>A0AAP0NGI6_LIQFO</name>
<keyword evidence="11" id="KW-1185">Reference proteome</keyword>
<dbReference type="InterPro" id="IPR001000">
    <property type="entry name" value="GH10_dom"/>
</dbReference>
<dbReference type="Gene3D" id="3.20.20.80">
    <property type="entry name" value="Glycosidases"/>
    <property type="match status" value="1"/>
</dbReference>
<dbReference type="PROSITE" id="PS51760">
    <property type="entry name" value="GH10_2"/>
    <property type="match status" value="1"/>
</dbReference>
<dbReference type="PROSITE" id="PS00591">
    <property type="entry name" value="GH10_1"/>
    <property type="match status" value="1"/>
</dbReference>
<dbReference type="AlphaFoldDB" id="A0AAP0NGI6"/>
<dbReference type="InterPro" id="IPR003305">
    <property type="entry name" value="CenC_carb-bd"/>
</dbReference>
<feature type="active site" description="Nucleophile" evidence="8">
    <location>
        <position position="387"/>
    </location>
</feature>
<keyword evidence="4" id="KW-0378">Hydrolase</keyword>
<evidence type="ECO:0000256" key="8">
    <source>
        <dbReference type="PROSITE-ProRule" id="PRU10061"/>
    </source>
</evidence>
<comment type="similarity">
    <text evidence="1">Belongs to the glycosyl hydrolase 10 (cellulase F) family.</text>
</comment>
<sequence length="509" mass="57598">MARDSLGPHEPLSGHYILVTKRTQTWMGPAQMITDKLKLYLTYQVSAWVRIGPGATGPQNVNVALSVDGQWVNGGQVDVVGEQWHEIGGSFRIEKQPSKVMVYVQGPNSGVDLMIAGLQIFPVHREARFRYLKKQTDEIRKRDVVLKFSGSGPGNLIGTFVLVKQKQNSFPFGSCVNRTNIDNEDFVDFFVKNFNWAVFGNELKWYWTEAQQGNLNYRDADEMLDLCKSNNIETRGHCIFWEVQSTVQPWVQSLNKNDLMTAVQNRLTSLLTRYKGKFRHYDVNNEMLHGSFYQDRLGKDIRANMFKTANQLDPSAILFVNDYHVEDGCDTRSSPEKYIQQILDLQEQGAPVGGIGIQGHIDSPVGPIVCSALDKLGILGLPIWFTELDVSSNNECVRADDLEVMLREAFAHPAVDGVMLWGFWELFMSRDNSHLVNAEGDINEAGKRYLALKQEWLSHAHGHTDEQGEFRFRGFHGTYDLEILTHSKRVSKTIVVDSGELPLVISIDI</sequence>
<accession>A0AAP0NGI6</accession>
<dbReference type="SUPFAM" id="SSF51445">
    <property type="entry name" value="(Trans)glycosidases"/>
    <property type="match status" value="1"/>
</dbReference>
<proteinExistence type="inferred from homology"/>
<evidence type="ECO:0000256" key="7">
    <source>
        <dbReference type="ARBA" id="ARBA00023326"/>
    </source>
</evidence>
<evidence type="ECO:0000256" key="6">
    <source>
        <dbReference type="ARBA" id="ARBA00023295"/>
    </source>
</evidence>
<dbReference type="SMART" id="SM00633">
    <property type="entry name" value="Glyco_10"/>
    <property type="match status" value="1"/>
</dbReference>
<keyword evidence="3" id="KW-0677">Repeat</keyword>
<dbReference type="Pfam" id="PF02018">
    <property type="entry name" value="CBM_4_9"/>
    <property type="match status" value="1"/>
</dbReference>
<feature type="domain" description="GH10" evidence="9">
    <location>
        <begin position="166"/>
        <end position="452"/>
    </location>
</feature>
<keyword evidence="5" id="KW-0119">Carbohydrate metabolism</keyword>
<evidence type="ECO:0000259" key="9">
    <source>
        <dbReference type="PROSITE" id="PS51760"/>
    </source>
</evidence>
<dbReference type="Pfam" id="PF00331">
    <property type="entry name" value="Glyco_hydro_10"/>
    <property type="match status" value="1"/>
</dbReference>
<dbReference type="InterPro" id="IPR008979">
    <property type="entry name" value="Galactose-bd-like_sf"/>
</dbReference>
<organism evidence="10 11">
    <name type="scientific">Liquidambar formosana</name>
    <name type="common">Formosan gum</name>
    <dbReference type="NCBI Taxonomy" id="63359"/>
    <lineage>
        <taxon>Eukaryota</taxon>
        <taxon>Viridiplantae</taxon>
        <taxon>Streptophyta</taxon>
        <taxon>Embryophyta</taxon>
        <taxon>Tracheophyta</taxon>
        <taxon>Spermatophyta</taxon>
        <taxon>Magnoliopsida</taxon>
        <taxon>eudicotyledons</taxon>
        <taxon>Gunneridae</taxon>
        <taxon>Pentapetalae</taxon>
        <taxon>Saxifragales</taxon>
        <taxon>Altingiaceae</taxon>
        <taxon>Liquidambar</taxon>
    </lineage>
</organism>
<gene>
    <name evidence="10" type="ORF">L1049_026496</name>
</gene>
<keyword evidence="6" id="KW-0326">Glycosidase</keyword>
<evidence type="ECO:0000256" key="4">
    <source>
        <dbReference type="ARBA" id="ARBA00022801"/>
    </source>
</evidence>
<dbReference type="PRINTS" id="PR00134">
    <property type="entry name" value="GLHYDRLASE10"/>
</dbReference>
<dbReference type="SUPFAM" id="SSF49785">
    <property type="entry name" value="Galactose-binding domain-like"/>
    <property type="match status" value="1"/>
</dbReference>